<dbReference type="Pfam" id="PF24496">
    <property type="entry name" value="DUF7588"/>
    <property type="match status" value="1"/>
</dbReference>
<dbReference type="AlphaFoldDB" id="A0A1Q3DH06"/>
<sequence>MHHVHGSEIIAIIHHDHYKATNSICPKSLVNFLKGETTMMKCVTNDSNILIPQKIKWSDINIPENWSIQSDTIAPNQENIENTSVHSITQNEEGLVKIRFDKTIKTHSTPEDLKKINYLNICDEKLDKNYEFQPHRTSTSSIRSGKTNYFDTKTKLSEILYQSSILKRIYTQGDSQNSQNDSQEINEINEPIPPTYSEMKPPSQLMAIIIDEPFEINKDLIRKDFRQEKYLCKRYRFFKKYSEIEQNNIRTAWYEYMIKIKAHVMFFNYLPIYKNQQENKKYFKEEKIPENKQILTEKIEEIKEINTPKIQDNEKQTICMINTNKHKESSLLLKLADKIDDSDLKREYLLKLKDLITNEPSTSTSQPYTLQKIFQRFEHLPSQNITL</sequence>
<gene>
    <name evidence="3" type="ORF">CFOL_v3_35151</name>
</gene>
<dbReference type="EMBL" id="BDDD01008014">
    <property type="protein sequence ID" value="GAV91764.1"/>
    <property type="molecule type" value="Genomic_DNA"/>
</dbReference>
<organism evidence="3 4">
    <name type="scientific">Cephalotus follicularis</name>
    <name type="common">Albany pitcher plant</name>
    <dbReference type="NCBI Taxonomy" id="3775"/>
    <lineage>
        <taxon>Eukaryota</taxon>
        <taxon>Viridiplantae</taxon>
        <taxon>Streptophyta</taxon>
        <taxon>Embryophyta</taxon>
        <taxon>Tracheophyta</taxon>
        <taxon>Spermatophyta</taxon>
        <taxon>Magnoliopsida</taxon>
        <taxon>eudicotyledons</taxon>
        <taxon>Gunneridae</taxon>
        <taxon>Pentapetalae</taxon>
        <taxon>rosids</taxon>
        <taxon>fabids</taxon>
        <taxon>Oxalidales</taxon>
        <taxon>Cephalotaceae</taxon>
        <taxon>Cephalotus</taxon>
    </lineage>
</organism>
<evidence type="ECO:0000313" key="4">
    <source>
        <dbReference type="Proteomes" id="UP000187406"/>
    </source>
</evidence>
<protein>
    <recommendedName>
        <fullName evidence="2">DUF7588 domain-containing protein</fullName>
    </recommendedName>
</protein>
<evidence type="ECO:0000259" key="2">
    <source>
        <dbReference type="Pfam" id="PF24496"/>
    </source>
</evidence>
<feature type="compositionally biased region" description="Low complexity" evidence="1">
    <location>
        <begin position="174"/>
        <end position="183"/>
    </location>
</feature>
<evidence type="ECO:0000256" key="1">
    <source>
        <dbReference type="SAM" id="MobiDB-lite"/>
    </source>
</evidence>
<comment type="caution">
    <text evidence="3">The sequence shown here is derived from an EMBL/GenBank/DDBJ whole genome shotgun (WGS) entry which is preliminary data.</text>
</comment>
<reference evidence="4" key="1">
    <citation type="submission" date="2016-04" db="EMBL/GenBank/DDBJ databases">
        <title>Cephalotus genome sequencing.</title>
        <authorList>
            <person name="Fukushima K."/>
            <person name="Hasebe M."/>
            <person name="Fang X."/>
        </authorList>
    </citation>
    <scope>NUCLEOTIDE SEQUENCE [LARGE SCALE GENOMIC DNA]</scope>
    <source>
        <strain evidence="4">cv. St1</strain>
    </source>
</reference>
<dbReference type="InParanoid" id="A0A1Q3DH06"/>
<evidence type="ECO:0000313" key="3">
    <source>
        <dbReference type="EMBL" id="GAV91764.1"/>
    </source>
</evidence>
<dbReference type="OrthoDB" id="1735266at2759"/>
<feature type="domain" description="DUF7588" evidence="2">
    <location>
        <begin position="218"/>
        <end position="281"/>
    </location>
</feature>
<accession>A0A1Q3DH06</accession>
<name>A0A1Q3DH06_CEPFO</name>
<dbReference type="InterPro" id="IPR056010">
    <property type="entry name" value="DUF7588"/>
</dbReference>
<keyword evidence="4" id="KW-1185">Reference proteome</keyword>
<proteinExistence type="predicted"/>
<dbReference type="Proteomes" id="UP000187406">
    <property type="component" value="Unassembled WGS sequence"/>
</dbReference>
<feature type="region of interest" description="Disordered" evidence="1">
    <location>
        <begin position="173"/>
        <end position="196"/>
    </location>
</feature>